<proteinExistence type="predicted"/>
<accession>A0A2G9URM9</accession>
<evidence type="ECO:0000313" key="2">
    <source>
        <dbReference type="Proteomes" id="UP000230423"/>
    </source>
</evidence>
<dbReference type="AlphaFoldDB" id="A0A2G9URM9"/>
<organism evidence="1 2">
    <name type="scientific">Teladorsagia circumcincta</name>
    <name type="common">Brown stomach worm</name>
    <name type="synonym">Ostertagia circumcincta</name>
    <dbReference type="NCBI Taxonomy" id="45464"/>
    <lineage>
        <taxon>Eukaryota</taxon>
        <taxon>Metazoa</taxon>
        <taxon>Ecdysozoa</taxon>
        <taxon>Nematoda</taxon>
        <taxon>Chromadorea</taxon>
        <taxon>Rhabditida</taxon>
        <taxon>Rhabditina</taxon>
        <taxon>Rhabditomorpha</taxon>
        <taxon>Strongyloidea</taxon>
        <taxon>Trichostrongylidae</taxon>
        <taxon>Teladorsagia</taxon>
    </lineage>
</organism>
<dbReference type="EMBL" id="KZ345588">
    <property type="protein sequence ID" value="PIO72813.1"/>
    <property type="molecule type" value="Genomic_DNA"/>
</dbReference>
<reference evidence="1 2" key="1">
    <citation type="submission" date="2015-09" db="EMBL/GenBank/DDBJ databases">
        <title>Draft genome of the parasitic nematode Teladorsagia circumcincta isolate WARC Sus (inbred).</title>
        <authorList>
            <person name="Mitreva M."/>
        </authorList>
    </citation>
    <scope>NUCLEOTIDE SEQUENCE [LARGE SCALE GENOMIC DNA]</scope>
    <source>
        <strain evidence="1 2">S</strain>
    </source>
</reference>
<keyword evidence="2" id="KW-1185">Reference proteome</keyword>
<protein>
    <submittedName>
        <fullName evidence="1">Uncharacterized protein</fullName>
    </submittedName>
</protein>
<sequence>MLRNKNNFGYVVRHFTAASYWNSTWLRTEFQGENKEIRKHKLISRGPIERYLFSYLCRKSSNLKETVAIEATAKKIRKITQMLPEKMSTGAKWQCTIASRDLQPHEGMNYRHEAVPMTEYMARFDLLGQRTSVNVTASPIFVDLVREVHRVVIWMGLIEINDNIQKQKVASLNRMADSITAELALREGGESERKNFLRFVIMHLCPTLRALEP</sequence>
<name>A0A2G9URM9_TELCI</name>
<gene>
    <name evidence="1" type="ORF">TELCIR_05236</name>
</gene>
<dbReference type="Proteomes" id="UP000230423">
    <property type="component" value="Unassembled WGS sequence"/>
</dbReference>
<evidence type="ECO:0000313" key="1">
    <source>
        <dbReference type="EMBL" id="PIO72813.1"/>
    </source>
</evidence>